<organism evidence="1">
    <name type="scientific">Brassica oleracea</name>
    <name type="common">Wild cabbage</name>
    <dbReference type="NCBI Taxonomy" id="3712"/>
    <lineage>
        <taxon>Eukaryota</taxon>
        <taxon>Viridiplantae</taxon>
        <taxon>Streptophyta</taxon>
        <taxon>Embryophyta</taxon>
        <taxon>Tracheophyta</taxon>
        <taxon>Spermatophyta</taxon>
        <taxon>Magnoliopsida</taxon>
        <taxon>eudicotyledons</taxon>
        <taxon>Gunneridae</taxon>
        <taxon>Pentapetalae</taxon>
        <taxon>rosids</taxon>
        <taxon>malvids</taxon>
        <taxon>Brassicales</taxon>
        <taxon>Brassicaceae</taxon>
        <taxon>Brassiceae</taxon>
        <taxon>Brassica</taxon>
    </lineage>
</organism>
<evidence type="ECO:0000313" key="1">
    <source>
        <dbReference type="EMBL" id="VDD20818.1"/>
    </source>
</evidence>
<reference evidence="1" key="1">
    <citation type="submission" date="2018-11" db="EMBL/GenBank/DDBJ databases">
        <authorList>
            <consortium name="Genoscope - CEA"/>
            <person name="William W."/>
        </authorList>
    </citation>
    <scope>NUCLEOTIDE SEQUENCE</scope>
</reference>
<dbReference type="AlphaFoldDB" id="A0A3P6D451"/>
<gene>
    <name evidence="1" type="ORF">BOLC2T07418H</name>
</gene>
<accession>A0A3P6D451</accession>
<sequence>MFLVVWPLHLPDIGHGVVDFSSGLSWPLHLAAGTVGNSSYEPKSPFMSLNHL</sequence>
<name>A0A3P6D451_BRAOL</name>
<proteinExistence type="predicted"/>
<dbReference type="EMBL" id="LR031874">
    <property type="protein sequence ID" value="VDD20818.1"/>
    <property type="molecule type" value="Genomic_DNA"/>
</dbReference>
<protein>
    <submittedName>
        <fullName evidence="1">Uncharacterized protein</fullName>
    </submittedName>
</protein>